<accession>A0A482WLU8</accession>
<dbReference type="EMBL" id="QKKF02031471">
    <property type="protein sequence ID" value="RZF34448.1"/>
    <property type="molecule type" value="Genomic_DNA"/>
</dbReference>
<evidence type="ECO:0000313" key="2">
    <source>
        <dbReference type="Proteomes" id="UP000291343"/>
    </source>
</evidence>
<keyword evidence="2" id="KW-1185">Reference proteome</keyword>
<dbReference type="InParanoid" id="A0A482WLU8"/>
<dbReference type="Proteomes" id="UP000291343">
    <property type="component" value="Unassembled WGS sequence"/>
</dbReference>
<organism evidence="1 2">
    <name type="scientific">Laodelphax striatellus</name>
    <name type="common">Small brown planthopper</name>
    <name type="synonym">Delphax striatella</name>
    <dbReference type="NCBI Taxonomy" id="195883"/>
    <lineage>
        <taxon>Eukaryota</taxon>
        <taxon>Metazoa</taxon>
        <taxon>Ecdysozoa</taxon>
        <taxon>Arthropoda</taxon>
        <taxon>Hexapoda</taxon>
        <taxon>Insecta</taxon>
        <taxon>Pterygota</taxon>
        <taxon>Neoptera</taxon>
        <taxon>Paraneoptera</taxon>
        <taxon>Hemiptera</taxon>
        <taxon>Auchenorrhyncha</taxon>
        <taxon>Fulgoroidea</taxon>
        <taxon>Delphacidae</taxon>
        <taxon>Criomorphinae</taxon>
        <taxon>Laodelphax</taxon>
    </lineage>
</organism>
<proteinExistence type="predicted"/>
<protein>
    <submittedName>
        <fullName evidence="1">Uncharacterized protein</fullName>
    </submittedName>
</protein>
<dbReference type="AlphaFoldDB" id="A0A482WLU8"/>
<comment type="caution">
    <text evidence="1">The sequence shown here is derived from an EMBL/GenBank/DDBJ whole genome shotgun (WGS) entry which is preliminary data.</text>
</comment>
<name>A0A482WLU8_LAOST</name>
<evidence type="ECO:0000313" key="1">
    <source>
        <dbReference type="EMBL" id="RZF34448.1"/>
    </source>
</evidence>
<gene>
    <name evidence="1" type="ORF">LSTR_LSTR016951</name>
</gene>
<reference evidence="1 2" key="1">
    <citation type="journal article" date="2017" name="Gigascience">
        <title>Genome sequence of the small brown planthopper, Laodelphax striatellus.</title>
        <authorList>
            <person name="Zhu J."/>
            <person name="Jiang F."/>
            <person name="Wang X."/>
            <person name="Yang P."/>
            <person name="Bao Y."/>
            <person name="Zhao W."/>
            <person name="Wang W."/>
            <person name="Lu H."/>
            <person name="Wang Q."/>
            <person name="Cui N."/>
            <person name="Li J."/>
            <person name="Chen X."/>
            <person name="Luo L."/>
            <person name="Yu J."/>
            <person name="Kang L."/>
            <person name="Cui F."/>
        </authorList>
    </citation>
    <scope>NUCLEOTIDE SEQUENCE [LARGE SCALE GENOMIC DNA]</scope>
    <source>
        <strain evidence="1">Lst14</strain>
    </source>
</reference>
<sequence>MPCTLPTTSLSPVTTRSCPLYLPPLIDPGTGLVIKVTSEPGTRTYPVIVTASQACSSPNTRTCQSHANSNQPTS</sequence>